<dbReference type="GO" id="GO:0006281">
    <property type="term" value="P:DNA repair"/>
    <property type="evidence" value="ECO:0007669"/>
    <property type="project" value="InterPro"/>
</dbReference>
<gene>
    <name evidence="7" type="primary">mutT_1</name>
    <name evidence="7" type="ORF">Ari01nite_65290</name>
</gene>
<dbReference type="Proteomes" id="UP000636960">
    <property type="component" value="Unassembled WGS sequence"/>
</dbReference>
<dbReference type="PANTHER" id="PTHR43758:SF2">
    <property type="entry name" value="OXIDIZED PURINE NUCLEOSIDE TRIPHOSPHATE HYDROLASE"/>
    <property type="match status" value="1"/>
</dbReference>
<dbReference type="PROSITE" id="PS51462">
    <property type="entry name" value="NUDIX"/>
    <property type="match status" value="1"/>
</dbReference>
<dbReference type="GO" id="GO:0046872">
    <property type="term" value="F:metal ion binding"/>
    <property type="evidence" value="ECO:0007669"/>
    <property type="project" value="UniProtKB-KW"/>
</dbReference>
<dbReference type="EMBL" id="BOMV01000069">
    <property type="protein sequence ID" value="GIE99064.1"/>
    <property type="molecule type" value="Genomic_DNA"/>
</dbReference>
<dbReference type="RefSeq" id="WP_203786073.1">
    <property type="nucleotide sequence ID" value="NZ_BOMV01000069.1"/>
</dbReference>
<dbReference type="InterPro" id="IPR020084">
    <property type="entry name" value="NUDIX_hydrolase_CS"/>
</dbReference>
<comment type="caution">
    <text evidence="7">The sequence shown here is derived from an EMBL/GenBank/DDBJ whole genome shotgun (WGS) entry which is preliminary data.</text>
</comment>
<evidence type="ECO:0000256" key="3">
    <source>
        <dbReference type="ARBA" id="ARBA00022723"/>
    </source>
</evidence>
<evidence type="ECO:0000256" key="1">
    <source>
        <dbReference type="ARBA" id="ARBA00001946"/>
    </source>
</evidence>
<dbReference type="PRINTS" id="PR01402">
    <property type="entry name" value="MUTATORMUTX"/>
</dbReference>
<evidence type="ECO:0000256" key="4">
    <source>
        <dbReference type="ARBA" id="ARBA00022801"/>
    </source>
</evidence>
<evidence type="ECO:0000256" key="2">
    <source>
        <dbReference type="ARBA" id="ARBA00005582"/>
    </source>
</evidence>
<dbReference type="AlphaFoldDB" id="A0A919K5E2"/>
<keyword evidence="5" id="KW-0460">Magnesium</keyword>
<dbReference type="PROSITE" id="PS00893">
    <property type="entry name" value="NUDIX_BOX"/>
    <property type="match status" value="1"/>
</dbReference>
<organism evidence="7 8">
    <name type="scientific">Paractinoplanes rishiriensis</name>
    <dbReference type="NCBI Taxonomy" id="1050105"/>
    <lineage>
        <taxon>Bacteria</taxon>
        <taxon>Bacillati</taxon>
        <taxon>Actinomycetota</taxon>
        <taxon>Actinomycetes</taxon>
        <taxon>Micromonosporales</taxon>
        <taxon>Micromonosporaceae</taxon>
        <taxon>Paractinoplanes</taxon>
    </lineage>
</organism>
<sequence>MIAPVLQTAVFVLSPARDEVLLIHRNKCTDDLHYGKFLSLGGHVEPDEDVLTCARREVFEESGLVVADLALRGTVMWTGFGPKKRDYLCFMFRADSFTGIPHGGNEEGTLEWVPLNDLTTRPMWDSDHLWLPMIFDNTPAPFHGVMPYHNDKMLSWSFQRG</sequence>
<keyword evidence="8" id="KW-1185">Reference proteome</keyword>
<evidence type="ECO:0000313" key="7">
    <source>
        <dbReference type="EMBL" id="GIE99064.1"/>
    </source>
</evidence>
<dbReference type="GO" id="GO:0008413">
    <property type="term" value="F:8-oxo-7,8-dihydroguanosine triphosphate pyrophosphatase activity"/>
    <property type="evidence" value="ECO:0007669"/>
    <property type="project" value="InterPro"/>
</dbReference>
<keyword evidence="4" id="KW-0378">Hydrolase</keyword>
<dbReference type="Gene3D" id="3.90.79.10">
    <property type="entry name" value="Nucleoside Triphosphate Pyrophosphohydrolase"/>
    <property type="match status" value="1"/>
</dbReference>
<name>A0A919K5E2_9ACTN</name>
<dbReference type="GO" id="GO:0005737">
    <property type="term" value="C:cytoplasm"/>
    <property type="evidence" value="ECO:0007669"/>
    <property type="project" value="TreeGrafter"/>
</dbReference>
<dbReference type="Pfam" id="PF00293">
    <property type="entry name" value="NUDIX"/>
    <property type="match status" value="1"/>
</dbReference>
<dbReference type="CDD" id="cd18886">
    <property type="entry name" value="NUDIX_MutT_Nudt1"/>
    <property type="match status" value="1"/>
</dbReference>
<protein>
    <submittedName>
        <fullName evidence="7">7,8-dihydro-8-oxoguanine triphosphatase</fullName>
    </submittedName>
</protein>
<reference evidence="7" key="1">
    <citation type="submission" date="2021-01" db="EMBL/GenBank/DDBJ databases">
        <title>Whole genome shotgun sequence of Actinoplanes rishiriensis NBRC 108556.</title>
        <authorList>
            <person name="Komaki H."/>
            <person name="Tamura T."/>
        </authorList>
    </citation>
    <scope>NUCLEOTIDE SEQUENCE</scope>
    <source>
        <strain evidence="7">NBRC 108556</strain>
    </source>
</reference>
<keyword evidence="3" id="KW-0479">Metal-binding</keyword>
<dbReference type="InterPro" id="IPR015797">
    <property type="entry name" value="NUDIX_hydrolase-like_dom_sf"/>
</dbReference>
<dbReference type="InterPro" id="IPR003562">
    <property type="entry name" value="Mutator_MutX_prot"/>
</dbReference>
<feature type="domain" description="Nudix hydrolase" evidence="6">
    <location>
        <begin position="3"/>
        <end position="136"/>
    </location>
</feature>
<comment type="cofactor">
    <cofactor evidence="1">
        <name>Mg(2+)</name>
        <dbReference type="ChEBI" id="CHEBI:18420"/>
    </cofactor>
</comment>
<dbReference type="InterPro" id="IPR000086">
    <property type="entry name" value="NUDIX_hydrolase_dom"/>
</dbReference>
<dbReference type="PANTHER" id="PTHR43758">
    <property type="entry name" value="7,8-DIHYDRO-8-OXOGUANINE TRIPHOSPHATASE"/>
    <property type="match status" value="1"/>
</dbReference>
<proteinExistence type="inferred from homology"/>
<dbReference type="SUPFAM" id="SSF55811">
    <property type="entry name" value="Nudix"/>
    <property type="match status" value="1"/>
</dbReference>
<evidence type="ECO:0000259" key="6">
    <source>
        <dbReference type="PROSITE" id="PS51462"/>
    </source>
</evidence>
<evidence type="ECO:0000313" key="8">
    <source>
        <dbReference type="Proteomes" id="UP000636960"/>
    </source>
</evidence>
<comment type="similarity">
    <text evidence="2">Belongs to the Nudix hydrolase family.</text>
</comment>
<evidence type="ECO:0000256" key="5">
    <source>
        <dbReference type="ARBA" id="ARBA00022842"/>
    </source>
</evidence>
<accession>A0A919K5E2</accession>